<dbReference type="AlphaFoldDB" id="J3NZJ2"/>
<feature type="domain" description="AAA+ ATPase" evidence="2">
    <location>
        <begin position="234"/>
        <end position="366"/>
    </location>
</feature>
<keyword evidence="5" id="KW-1185">Reference proteome</keyword>
<feature type="region of interest" description="Disordered" evidence="1">
    <location>
        <begin position="462"/>
        <end position="486"/>
    </location>
</feature>
<reference evidence="5" key="1">
    <citation type="submission" date="2010-07" db="EMBL/GenBank/DDBJ databases">
        <title>The genome sequence of Gaeumannomyces graminis var. tritici strain R3-111a-1.</title>
        <authorList>
            <consortium name="The Broad Institute Genome Sequencing Platform"/>
            <person name="Ma L.-J."/>
            <person name="Dead R."/>
            <person name="Young S."/>
            <person name="Zeng Q."/>
            <person name="Koehrsen M."/>
            <person name="Alvarado L."/>
            <person name="Berlin A."/>
            <person name="Chapman S.B."/>
            <person name="Chen Z."/>
            <person name="Freedman E."/>
            <person name="Gellesch M."/>
            <person name="Goldberg J."/>
            <person name="Griggs A."/>
            <person name="Gujja S."/>
            <person name="Heilman E.R."/>
            <person name="Heiman D."/>
            <person name="Hepburn T."/>
            <person name="Howarth C."/>
            <person name="Jen D."/>
            <person name="Larson L."/>
            <person name="Mehta T."/>
            <person name="Neiman D."/>
            <person name="Pearson M."/>
            <person name="Roberts A."/>
            <person name="Saif S."/>
            <person name="Shea T."/>
            <person name="Shenoy N."/>
            <person name="Sisk P."/>
            <person name="Stolte C."/>
            <person name="Sykes S."/>
            <person name="Walk T."/>
            <person name="White J."/>
            <person name="Yandava C."/>
            <person name="Haas B."/>
            <person name="Nusbaum C."/>
            <person name="Birren B."/>
        </authorList>
    </citation>
    <scope>NUCLEOTIDE SEQUENCE [LARGE SCALE GENOMIC DNA]</scope>
    <source>
        <strain evidence="5">R3-111a-1</strain>
    </source>
</reference>
<dbReference type="GO" id="GO:0003723">
    <property type="term" value="F:RNA binding"/>
    <property type="evidence" value="ECO:0007669"/>
    <property type="project" value="TreeGrafter"/>
</dbReference>
<reference evidence="3" key="3">
    <citation type="submission" date="2010-09" db="EMBL/GenBank/DDBJ databases">
        <title>Annotation of Gaeumannomyces graminis var. tritici R3-111a-1.</title>
        <authorList>
            <consortium name="The Broad Institute Genome Sequencing Platform"/>
            <person name="Ma L.-J."/>
            <person name="Dead R."/>
            <person name="Young S.K."/>
            <person name="Zeng Q."/>
            <person name="Gargeya S."/>
            <person name="Fitzgerald M."/>
            <person name="Haas B."/>
            <person name="Abouelleil A."/>
            <person name="Alvarado L."/>
            <person name="Arachchi H.M."/>
            <person name="Berlin A."/>
            <person name="Brown A."/>
            <person name="Chapman S.B."/>
            <person name="Chen Z."/>
            <person name="Dunbar C."/>
            <person name="Freedman E."/>
            <person name="Gearin G."/>
            <person name="Gellesch M."/>
            <person name="Goldberg J."/>
            <person name="Griggs A."/>
            <person name="Gujja S."/>
            <person name="Heiman D."/>
            <person name="Howarth C."/>
            <person name="Larson L."/>
            <person name="Lui A."/>
            <person name="MacDonald P.J.P."/>
            <person name="Mehta T."/>
            <person name="Montmayeur A."/>
            <person name="Murphy C."/>
            <person name="Neiman D."/>
            <person name="Pearson M."/>
            <person name="Priest M."/>
            <person name="Roberts A."/>
            <person name="Saif S."/>
            <person name="Shea T."/>
            <person name="Shenoy N."/>
            <person name="Sisk P."/>
            <person name="Stolte C."/>
            <person name="Sykes S."/>
            <person name="Yandava C."/>
            <person name="Wortman J."/>
            <person name="Nusbaum C."/>
            <person name="Birren B."/>
        </authorList>
    </citation>
    <scope>NUCLEOTIDE SEQUENCE</scope>
    <source>
        <strain evidence="3">R3-111a-1</strain>
    </source>
</reference>
<reference evidence="4" key="4">
    <citation type="journal article" date="2015" name="G3 (Bethesda)">
        <title>Genome sequences of three phytopathogenic species of the Magnaporthaceae family of fungi.</title>
        <authorList>
            <person name="Okagaki L.H."/>
            <person name="Nunes C.C."/>
            <person name="Sailsbery J."/>
            <person name="Clay B."/>
            <person name="Brown D."/>
            <person name="John T."/>
            <person name="Oh Y."/>
            <person name="Young N."/>
            <person name="Fitzgerald M."/>
            <person name="Haas B.J."/>
            <person name="Zeng Q."/>
            <person name="Young S."/>
            <person name="Adiconis X."/>
            <person name="Fan L."/>
            <person name="Levin J.Z."/>
            <person name="Mitchell T.K."/>
            <person name="Okubara P.A."/>
            <person name="Farman M.L."/>
            <person name="Kohn L.M."/>
            <person name="Birren B."/>
            <person name="Ma L.-J."/>
            <person name="Dean R.A."/>
        </authorList>
    </citation>
    <scope>NUCLEOTIDE SEQUENCE</scope>
    <source>
        <strain evidence="4">R3-111a-1</strain>
    </source>
</reference>
<reference evidence="3" key="2">
    <citation type="submission" date="2010-07" db="EMBL/GenBank/DDBJ databases">
        <authorList>
            <consortium name="The Broad Institute Genome Sequencing Platform"/>
            <consortium name="Broad Institute Genome Sequencing Center for Infectious Disease"/>
            <person name="Ma L.-J."/>
            <person name="Dead R."/>
            <person name="Young S."/>
            <person name="Zeng Q."/>
            <person name="Koehrsen M."/>
            <person name="Alvarado L."/>
            <person name="Berlin A."/>
            <person name="Chapman S.B."/>
            <person name="Chen Z."/>
            <person name="Freedman E."/>
            <person name="Gellesch M."/>
            <person name="Goldberg J."/>
            <person name="Griggs A."/>
            <person name="Gujja S."/>
            <person name="Heilman E.R."/>
            <person name="Heiman D."/>
            <person name="Hepburn T."/>
            <person name="Howarth C."/>
            <person name="Jen D."/>
            <person name="Larson L."/>
            <person name="Mehta T."/>
            <person name="Neiman D."/>
            <person name="Pearson M."/>
            <person name="Roberts A."/>
            <person name="Saif S."/>
            <person name="Shea T."/>
            <person name="Shenoy N."/>
            <person name="Sisk P."/>
            <person name="Stolte C."/>
            <person name="Sykes S."/>
            <person name="Walk T."/>
            <person name="White J."/>
            <person name="Yandava C."/>
            <person name="Haas B."/>
            <person name="Nusbaum C."/>
            <person name="Birren B."/>
        </authorList>
    </citation>
    <scope>NUCLEOTIDE SEQUENCE</scope>
    <source>
        <strain evidence="3">R3-111a-1</strain>
    </source>
</reference>
<dbReference type="GeneID" id="20347148"/>
<dbReference type="Proteomes" id="UP000006039">
    <property type="component" value="Unassembled WGS sequence"/>
</dbReference>
<dbReference type="PANTHER" id="PTHR23077:SF132">
    <property type="entry name" value="ATP-DEPENDENT ZN PROTEASE"/>
    <property type="match status" value="1"/>
</dbReference>
<accession>J3NZJ2</accession>
<organism evidence="3">
    <name type="scientific">Gaeumannomyces tritici (strain R3-111a-1)</name>
    <name type="common">Wheat and barley take-all root rot fungus</name>
    <name type="synonym">Gaeumannomyces graminis var. tritici</name>
    <dbReference type="NCBI Taxonomy" id="644352"/>
    <lineage>
        <taxon>Eukaryota</taxon>
        <taxon>Fungi</taxon>
        <taxon>Dikarya</taxon>
        <taxon>Ascomycota</taxon>
        <taxon>Pezizomycotina</taxon>
        <taxon>Sordariomycetes</taxon>
        <taxon>Sordariomycetidae</taxon>
        <taxon>Magnaporthales</taxon>
        <taxon>Magnaporthaceae</taxon>
        <taxon>Gaeumannomyces</taxon>
    </lineage>
</organism>
<dbReference type="GO" id="GO:0005634">
    <property type="term" value="C:nucleus"/>
    <property type="evidence" value="ECO:0007669"/>
    <property type="project" value="TreeGrafter"/>
</dbReference>
<protein>
    <recommendedName>
        <fullName evidence="2">AAA+ ATPase domain-containing protein</fullName>
    </recommendedName>
</protein>
<dbReference type="PANTHER" id="PTHR23077">
    <property type="entry name" value="AAA-FAMILY ATPASE"/>
    <property type="match status" value="1"/>
</dbReference>
<dbReference type="Gene3D" id="1.10.8.60">
    <property type="match status" value="1"/>
</dbReference>
<dbReference type="GO" id="GO:0005524">
    <property type="term" value="F:ATP binding"/>
    <property type="evidence" value="ECO:0007669"/>
    <property type="project" value="InterPro"/>
</dbReference>
<sequence>MFRHLLLPLHSHQKVFHAWRELKSEKVADPGFSMEQVIRDAHPNHHLTRLPNTSLELLEYASAGHATARRVTEGGFQAEVWRVYCPPSSRVDAKASSALDEEAALARWNYSWDGTDFVVYKVCWSSGGCWASAFFILAPMPPGQAGADNVVVGGHHRRTDALILAVGDYSRELHDEIHVFDAMRWTKSKSLWRSVRSATWDDVILDPAVKAGIMADVEGFFDSRAMYARLKVPWKRGVILHGVPGNGKTMTIKALINSLAARRGEKTPPVHALYVKSLDSRRGSKSSIKSIFDMARLVAPCLLIFEDLDSLVADETKAYFLNEVDGLESNDGILMVGSTNHIDRLDPAVTKRPSRFDRKYHYQLPRHVERAEYARYWRRKFEGTDDVDFPDEACEIIAQMTEGYSFAYMKELFITSLLELARGKTGEEEGTVVSAEEMAAAKAAEKLYAASDAEQAAARAVSVATESGEPKDSGAGSTNEAPAKRTMTEITVPESLRSNLLLRIMRKQAELLLSQIDSASAEAVEKVAVGNNNQVLGTRMAVKMRK</sequence>
<dbReference type="VEuPathDB" id="FungiDB:GGTG_06690"/>
<evidence type="ECO:0000313" key="5">
    <source>
        <dbReference type="Proteomes" id="UP000006039"/>
    </source>
</evidence>
<dbReference type="InterPro" id="IPR050168">
    <property type="entry name" value="AAA_ATPase_domain"/>
</dbReference>
<gene>
    <name evidence="4" type="primary">20347148</name>
    <name evidence="3" type="ORF">GGTG_06690</name>
</gene>
<dbReference type="InterPro" id="IPR003593">
    <property type="entry name" value="AAA+_ATPase"/>
</dbReference>
<evidence type="ECO:0000313" key="3">
    <source>
        <dbReference type="EMBL" id="EJT76775.1"/>
    </source>
</evidence>
<evidence type="ECO:0000256" key="1">
    <source>
        <dbReference type="SAM" id="MobiDB-lite"/>
    </source>
</evidence>
<name>J3NZJ2_GAET3</name>
<dbReference type="SMART" id="SM00382">
    <property type="entry name" value="AAA"/>
    <property type="match status" value="1"/>
</dbReference>
<dbReference type="InterPro" id="IPR003959">
    <property type="entry name" value="ATPase_AAA_core"/>
</dbReference>
<proteinExistence type="predicted"/>
<dbReference type="Pfam" id="PF00004">
    <property type="entry name" value="AAA"/>
    <property type="match status" value="1"/>
</dbReference>
<dbReference type="GO" id="GO:1990275">
    <property type="term" value="F:preribosome binding"/>
    <property type="evidence" value="ECO:0007669"/>
    <property type="project" value="TreeGrafter"/>
</dbReference>
<dbReference type="EnsemblFungi" id="EJT76775">
    <property type="protein sequence ID" value="EJT76775"/>
    <property type="gene ID" value="GGTG_06690"/>
</dbReference>
<dbReference type="STRING" id="644352.J3NZJ2"/>
<evidence type="ECO:0000313" key="4">
    <source>
        <dbReference type="EnsemblFungi" id="EJT76775"/>
    </source>
</evidence>
<reference evidence="4" key="5">
    <citation type="submission" date="2018-04" db="UniProtKB">
        <authorList>
            <consortium name="EnsemblFungi"/>
        </authorList>
    </citation>
    <scope>IDENTIFICATION</scope>
    <source>
        <strain evidence="4">R3-111a-1</strain>
    </source>
</reference>
<dbReference type="HOGENOM" id="CLU_025506_1_1_1"/>
<dbReference type="RefSeq" id="XP_009222775.1">
    <property type="nucleotide sequence ID" value="XM_009224511.1"/>
</dbReference>
<dbReference type="GO" id="GO:0042254">
    <property type="term" value="P:ribosome biogenesis"/>
    <property type="evidence" value="ECO:0007669"/>
    <property type="project" value="TreeGrafter"/>
</dbReference>
<dbReference type="SUPFAM" id="SSF52540">
    <property type="entry name" value="P-loop containing nucleoside triphosphate hydrolases"/>
    <property type="match status" value="1"/>
</dbReference>
<dbReference type="OrthoDB" id="2115716at2759"/>
<dbReference type="eggNOG" id="KOG0735">
    <property type="taxonomic scope" value="Eukaryota"/>
</dbReference>
<dbReference type="GO" id="GO:0016887">
    <property type="term" value="F:ATP hydrolysis activity"/>
    <property type="evidence" value="ECO:0007669"/>
    <property type="project" value="InterPro"/>
</dbReference>
<evidence type="ECO:0000259" key="2">
    <source>
        <dbReference type="SMART" id="SM00382"/>
    </source>
</evidence>
<dbReference type="Gene3D" id="3.40.50.300">
    <property type="entry name" value="P-loop containing nucleotide triphosphate hydrolases"/>
    <property type="match status" value="1"/>
</dbReference>
<dbReference type="InterPro" id="IPR027417">
    <property type="entry name" value="P-loop_NTPase"/>
</dbReference>
<dbReference type="EMBL" id="GL385397">
    <property type="protein sequence ID" value="EJT76775.1"/>
    <property type="molecule type" value="Genomic_DNA"/>
</dbReference>